<keyword evidence="3" id="KW-1185">Reference proteome</keyword>
<dbReference type="Proteomes" id="UP001307760">
    <property type="component" value="Unassembled WGS sequence"/>
</dbReference>
<feature type="domain" description="DUF6919" evidence="1">
    <location>
        <begin position="3"/>
        <end position="183"/>
    </location>
</feature>
<dbReference type="RefSeq" id="WP_330821201.1">
    <property type="nucleotide sequence ID" value="NZ_JAZBJP010000002.1"/>
</dbReference>
<comment type="caution">
    <text evidence="2">The sequence shown here is derived from an EMBL/GenBank/DDBJ whole genome shotgun (WGS) entry which is preliminary data.</text>
</comment>
<sequence length="186" mass="20603">MPNPWKNARTVADLGQLMADWLEGRIRTWPGYGDTRPDDETRHLILPLASANRAGYVTTNSQPGLAPSRGYDGRTWRQRAAVDGWIADPQLLDRIRTQATRAGIVVITNQPGDRSHPGMPATEADTEVTTGFGWSPGHRRLISSTFPGVGSQAIRELRKATHTTLIDPVWGREHRLWSALNKATGY</sequence>
<organism evidence="2 3">
    <name type="scientific">Streptomyces bugieae</name>
    <dbReference type="NCBI Taxonomy" id="3098223"/>
    <lineage>
        <taxon>Bacteria</taxon>
        <taxon>Bacillati</taxon>
        <taxon>Actinomycetota</taxon>
        <taxon>Actinomycetes</taxon>
        <taxon>Kitasatosporales</taxon>
        <taxon>Streptomycetaceae</taxon>
        <taxon>Streptomyces</taxon>
    </lineage>
</organism>
<reference evidence="2 3" key="1">
    <citation type="submission" date="2023-12" db="EMBL/GenBank/DDBJ databases">
        <title>30 novel species of actinomycetes from the DSMZ collection.</title>
        <authorList>
            <person name="Nouioui I."/>
        </authorList>
    </citation>
    <scope>NUCLEOTIDE SEQUENCE [LARGE SCALE GENOMIC DNA]</scope>
    <source>
        <strain evidence="2 3">DSM 41528</strain>
    </source>
</reference>
<dbReference type="Pfam" id="PF21897">
    <property type="entry name" value="DUF6919"/>
    <property type="match status" value="1"/>
</dbReference>
<dbReference type="EMBL" id="JAZBJP010000002">
    <property type="protein sequence ID" value="MEE4419536.1"/>
    <property type="molecule type" value="Genomic_DNA"/>
</dbReference>
<name>A0ABU7NL11_9ACTN</name>
<evidence type="ECO:0000313" key="2">
    <source>
        <dbReference type="EMBL" id="MEE4419536.1"/>
    </source>
</evidence>
<evidence type="ECO:0000313" key="3">
    <source>
        <dbReference type="Proteomes" id="UP001307760"/>
    </source>
</evidence>
<accession>A0ABU7NL11</accession>
<proteinExistence type="predicted"/>
<gene>
    <name evidence="2" type="ORF">V2J85_09245</name>
</gene>
<protein>
    <recommendedName>
        <fullName evidence="1">DUF6919 domain-containing protein</fullName>
    </recommendedName>
</protein>
<evidence type="ECO:0000259" key="1">
    <source>
        <dbReference type="Pfam" id="PF21897"/>
    </source>
</evidence>
<dbReference type="InterPro" id="IPR054212">
    <property type="entry name" value="DUF6919"/>
</dbReference>